<gene>
    <name evidence="3" type="ORF">SAMN05444165_3558</name>
</gene>
<proteinExistence type="predicted"/>
<dbReference type="Gene3D" id="2.60.40.420">
    <property type="entry name" value="Cupredoxins - blue copper proteins"/>
    <property type="match status" value="1"/>
</dbReference>
<organism evidence="3 4">
    <name type="scientific">Paraburkholderia phenazinium</name>
    <dbReference type="NCBI Taxonomy" id="60549"/>
    <lineage>
        <taxon>Bacteria</taxon>
        <taxon>Pseudomonadati</taxon>
        <taxon>Pseudomonadota</taxon>
        <taxon>Betaproteobacteria</taxon>
        <taxon>Burkholderiales</taxon>
        <taxon>Burkholderiaceae</taxon>
        <taxon>Paraburkholderia</taxon>
    </lineage>
</organism>
<evidence type="ECO:0008006" key="5">
    <source>
        <dbReference type="Google" id="ProtNLM"/>
    </source>
</evidence>
<evidence type="ECO:0000313" key="4">
    <source>
        <dbReference type="Proteomes" id="UP000185151"/>
    </source>
</evidence>
<comment type="subcellular location">
    <subcellularLocation>
        <location evidence="1">Periplasm</location>
    </subcellularLocation>
</comment>
<feature type="signal peptide" evidence="2">
    <location>
        <begin position="1"/>
        <end position="24"/>
    </location>
</feature>
<keyword evidence="2" id="KW-0732">Signal</keyword>
<accession>A0A1N6KG55</accession>
<evidence type="ECO:0000313" key="3">
    <source>
        <dbReference type="EMBL" id="SIO55433.1"/>
    </source>
</evidence>
<dbReference type="RefSeq" id="WP_253190154.1">
    <property type="nucleotide sequence ID" value="NZ_FSRU01000002.1"/>
</dbReference>
<reference evidence="3 4" key="1">
    <citation type="submission" date="2016-11" db="EMBL/GenBank/DDBJ databases">
        <authorList>
            <person name="Jaros S."/>
            <person name="Januszkiewicz K."/>
            <person name="Wedrychowicz H."/>
        </authorList>
    </citation>
    <scope>NUCLEOTIDE SEQUENCE [LARGE SCALE GENOMIC DNA]</scope>
    <source>
        <strain evidence="3 4">GAS95</strain>
    </source>
</reference>
<dbReference type="InterPro" id="IPR008972">
    <property type="entry name" value="Cupredoxin"/>
</dbReference>
<feature type="chain" id="PRO_5009936919" description="Plastocyanin" evidence="2">
    <location>
        <begin position="25"/>
        <end position="208"/>
    </location>
</feature>
<dbReference type="EMBL" id="FSRU01000002">
    <property type="protein sequence ID" value="SIO55433.1"/>
    <property type="molecule type" value="Genomic_DNA"/>
</dbReference>
<keyword evidence="4" id="KW-1185">Reference proteome</keyword>
<protein>
    <recommendedName>
        <fullName evidence="5">Plastocyanin</fullName>
    </recommendedName>
</protein>
<dbReference type="SUPFAM" id="SSF49503">
    <property type="entry name" value="Cupredoxins"/>
    <property type="match status" value="1"/>
</dbReference>
<dbReference type="CDD" id="cd04221">
    <property type="entry name" value="MauL"/>
    <property type="match status" value="1"/>
</dbReference>
<dbReference type="AlphaFoldDB" id="A0A1N6KG55"/>
<dbReference type="GO" id="GO:0042597">
    <property type="term" value="C:periplasmic space"/>
    <property type="evidence" value="ECO:0007669"/>
    <property type="project" value="UniProtKB-SubCell"/>
</dbReference>
<dbReference type="Proteomes" id="UP000185151">
    <property type="component" value="Unassembled WGS sequence"/>
</dbReference>
<dbReference type="InterPro" id="IPR034242">
    <property type="entry name" value="MauL"/>
</dbReference>
<evidence type="ECO:0000256" key="2">
    <source>
        <dbReference type="SAM" id="SignalP"/>
    </source>
</evidence>
<evidence type="ECO:0000256" key="1">
    <source>
        <dbReference type="ARBA" id="ARBA00004418"/>
    </source>
</evidence>
<sequence length="208" mass="22015">MKTGKTLWMTAAACVAAMSGAVPAANVNAATLAVHVADQAGAPIADAVIYATPVDGRLPARPPAGAVIAQKNKMFVPLVSVIQTGASVKLPNLDDIAHDVYSLSAPKRFELKLYRGVPPHPVVFDKPGLVVLGCNIHDMMVAYLLIVDTPYFAKSDASGNATFANLPTDRYRVTVWHYRQSDANARPTQTIDASANSAATFTVKLDAE</sequence>
<name>A0A1N6KG55_9BURK</name>